<dbReference type="EMBL" id="CAJJDM010000030">
    <property type="protein sequence ID" value="CAD8061241.1"/>
    <property type="molecule type" value="Genomic_DNA"/>
</dbReference>
<dbReference type="GO" id="GO:0009396">
    <property type="term" value="P:folic acid-containing compound biosynthetic process"/>
    <property type="evidence" value="ECO:0007669"/>
    <property type="project" value="TreeGrafter"/>
</dbReference>
<comment type="catalytic activity">
    <reaction evidence="1">
        <text>(6S)-5-formyl-5,6,7,8-tetrahydrofolate + ATP = (6R)-5,10-methenyltetrahydrofolate + ADP + phosphate</text>
        <dbReference type="Rhea" id="RHEA:10488"/>
        <dbReference type="ChEBI" id="CHEBI:30616"/>
        <dbReference type="ChEBI" id="CHEBI:43474"/>
        <dbReference type="ChEBI" id="CHEBI:57455"/>
        <dbReference type="ChEBI" id="CHEBI:57457"/>
        <dbReference type="ChEBI" id="CHEBI:456216"/>
        <dbReference type="EC" id="6.3.3.2"/>
    </reaction>
</comment>
<dbReference type="OMA" id="IGFGHEL"/>
<keyword evidence="1" id="KW-0460">Magnesium</keyword>
<comment type="similarity">
    <text evidence="1">Belongs to the 5-formyltetrahydrofolate cyclo-ligase family.</text>
</comment>
<name>A0A8S1L2M1_PARPR</name>
<dbReference type="AlphaFoldDB" id="A0A8S1L2M1"/>
<dbReference type="PIRSF" id="PIRSF006806">
    <property type="entry name" value="FTHF_cligase"/>
    <property type="match status" value="1"/>
</dbReference>
<keyword evidence="3" id="KW-1185">Reference proteome</keyword>
<keyword evidence="1" id="KW-0067">ATP-binding</keyword>
<protein>
    <recommendedName>
        <fullName evidence="1">5-formyltetrahydrofolate cyclo-ligase</fullName>
        <ecNumber evidence="1">6.3.3.2</ecNumber>
    </recommendedName>
</protein>
<evidence type="ECO:0000313" key="2">
    <source>
        <dbReference type="EMBL" id="CAD8061241.1"/>
    </source>
</evidence>
<accession>A0A8S1L2M1</accession>
<organism evidence="2 3">
    <name type="scientific">Paramecium primaurelia</name>
    <dbReference type="NCBI Taxonomy" id="5886"/>
    <lineage>
        <taxon>Eukaryota</taxon>
        <taxon>Sar</taxon>
        <taxon>Alveolata</taxon>
        <taxon>Ciliophora</taxon>
        <taxon>Intramacronucleata</taxon>
        <taxon>Oligohymenophorea</taxon>
        <taxon>Peniculida</taxon>
        <taxon>Parameciidae</taxon>
        <taxon>Paramecium</taxon>
    </lineage>
</organism>
<dbReference type="Pfam" id="PF01812">
    <property type="entry name" value="5-FTHF_cyc-lig"/>
    <property type="match status" value="1"/>
</dbReference>
<comment type="caution">
    <text evidence="2">The sequence shown here is derived from an EMBL/GenBank/DDBJ whole genome shotgun (WGS) entry which is preliminary data.</text>
</comment>
<keyword evidence="1" id="KW-0479">Metal-binding</keyword>
<comment type="cofactor">
    <cofactor evidence="1">
        <name>Mg(2+)</name>
        <dbReference type="ChEBI" id="CHEBI:18420"/>
    </cofactor>
</comment>
<dbReference type="GO" id="GO:0030272">
    <property type="term" value="F:5-formyltetrahydrofolate cyclo-ligase activity"/>
    <property type="evidence" value="ECO:0007669"/>
    <property type="project" value="UniProtKB-EC"/>
</dbReference>
<dbReference type="NCBIfam" id="TIGR02727">
    <property type="entry name" value="MTHFS_bact"/>
    <property type="match status" value="1"/>
</dbReference>
<dbReference type="GO" id="GO:0005524">
    <property type="term" value="F:ATP binding"/>
    <property type="evidence" value="ECO:0007669"/>
    <property type="project" value="UniProtKB-KW"/>
</dbReference>
<evidence type="ECO:0000313" key="3">
    <source>
        <dbReference type="Proteomes" id="UP000688137"/>
    </source>
</evidence>
<reference evidence="2" key="1">
    <citation type="submission" date="2021-01" db="EMBL/GenBank/DDBJ databases">
        <authorList>
            <consortium name="Genoscope - CEA"/>
            <person name="William W."/>
        </authorList>
    </citation>
    <scope>NUCLEOTIDE SEQUENCE</scope>
</reference>
<keyword evidence="1" id="KW-0547">Nucleotide-binding</keyword>
<dbReference type="EC" id="6.3.3.2" evidence="1"/>
<proteinExistence type="inferred from homology"/>
<dbReference type="InterPro" id="IPR002698">
    <property type="entry name" value="FTHF_cligase"/>
</dbReference>
<gene>
    <name evidence="2" type="ORF">PPRIM_AZ9-3.1.T0310210</name>
</gene>
<dbReference type="PANTHER" id="PTHR23407">
    <property type="entry name" value="ATPASE INHIBITOR/5-FORMYLTETRAHYDROFOLATE CYCLO-LIGASE"/>
    <property type="match status" value="1"/>
</dbReference>
<sequence>MKNELRILYKQIRKDIKIQPELYVQQLKNIIKPESSISIYYPLLNELNILSILPYLNTNKILLPILQKETEPLLFSIFIQNKTELQLNKFKILEPIQKNYEIPQFCIVPLLCFDPQNKHRIGYGGGYYDRTIQYYRSQNYNTKFIGFGHELLKVNNIPYTNNDQQLDFIITDQKIYY</sequence>
<dbReference type="GO" id="GO:0046872">
    <property type="term" value="F:metal ion binding"/>
    <property type="evidence" value="ECO:0007669"/>
    <property type="project" value="UniProtKB-KW"/>
</dbReference>
<dbReference type="Proteomes" id="UP000688137">
    <property type="component" value="Unassembled WGS sequence"/>
</dbReference>
<dbReference type="PANTHER" id="PTHR23407:SF11">
    <property type="entry name" value="CHROMOSOME UNDETERMINED SCAFFOLD_24, WHOLE GENOME SHOTGUN SEQUENCE"/>
    <property type="match status" value="1"/>
</dbReference>
<dbReference type="GO" id="GO:0035999">
    <property type="term" value="P:tetrahydrofolate interconversion"/>
    <property type="evidence" value="ECO:0007669"/>
    <property type="project" value="TreeGrafter"/>
</dbReference>
<evidence type="ECO:0000256" key="1">
    <source>
        <dbReference type="RuleBase" id="RU361279"/>
    </source>
</evidence>